<dbReference type="PANTHER" id="PTHR42865:SF8">
    <property type="entry name" value="SERINE_THREONINE TRANSPORTER SSTT"/>
    <property type="match status" value="1"/>
</dbReference>
<proteinExistence type="predicted"/>
<dbReference type="Pfam" id="PF00375">
    <property type="entry name" value="SDF"/>
    <property type="match status" value="1"/>
</dbReference>
<feature type="transmembrane region" description="Helical" evidence="6">
    <location>
        <begin position="10"/>
        <end position="28"/>
    </location>
</feature>
<accession>A0ABY7X3Q2</accession>
<evidence type="ECO:0000256" key="1">
    <source>
        <dbReference type="ARBA" id="ARBA00004141"/>
    </source>
</evidence>
<feature type="transmembrane region" description="Helical" evidence="6">
    <location>
        <begin position="40"/>
        <end position="64"/>
    </location>
</feature>
<keyword evidence="3 6" id="KW-0812">Transmembrane</keyword>
<keyword evidence="8" id="KW-1185">Reference proteome</keyword>
<dbReference type="InterPro" id="IPR001991">
    <property type="entry name" value="Na-dicarboxylate_symporter"/>
</dbReference>
<evidence type="ECO:0000256" key="6">
    <source>
        <dbReference type="SAM" id="Phobius"/>
    </source>
</evidence>
<evidence type="ECO:0000313" key="8">
    <source>
        <dbReference type="Proteomes" id="UP001213680"/>
    </source>
</evidence>
<feature type="transmembrane region" description="Helical" evidence="6">
    <location>
        <begin position="338"/>
        <end position="363"/>
    </location>
</feature>
<gene>
    <name evidence="7" type="ORF">PTI97_03930</name>
</gene>
<organism evidence="7 8">
    <name type="scientific">Exiguobacterium marinum</name>
    <dbReference type="NCBI Taxonomy" id="273528"/>
    <lineage>
        <taxon>Bacteria</taxon>
        <taxon>Bacillati</taxon>
        <taxon>Bacillota</taxon>
        <taxon>Bacilli</taxon>
        <taxon>Bacillales</taxon>
        <taxon>Bacillales Family XII. Incertae Sedis</taxon>
        <taxon>Exiguobacterium</taxon>
    </lineage>
</organism>
<dbReference type="PANTHER" id="PTHR42865">
    <property type="entry name" value="PROTON/GLUTAMATE-ASPARTATE SYMPORTER"/>
    <property type="match status" value="1"/>
</dbReference>
<feature type="transmembrane region" description="Helical" evidence="6">
    <location>
        <begin position="201"/>
        <end position="222"/>
    </location>
</feature>
<keyword evidence="5 6" id="KW-0472">Membrane</keyword>
<evidence type="ECO:0000256" key="4">
    <source>
        <dbReference type="ARBA" id="ARBA00022989"/>
    </source>
</evidence>
<dbReference type="EMBL" id="CP118099">
    <property type="protein sequence ID" value="WDH77312.1"/>
    <property type="molecule type" value="Genomic_DNA"/>
</dbReference>
<name>A0ABY7X3Q2_9BACL</name>
<dbReference type="RefSeq" id="WP_214878882.1">
    <property type="nucleotide sequence ID" value="NZ_CP118099.1"/>
</dbReference>
<feature type="transmembrane region" description="Helical" evidence="6">
    <location>
        <begin position="173"/>
        <end position="195"/>
    </location>
</feature>
<comment type="subcellular location">
    <subcellularLocation>
        <location evidence="1">Membrane</location>
        <topology evidence="1">Multi-pass membrane protein</topology>
    </subcellularLocation>
</comment>
<dbReference type="Proteomes" id="UP001213680">
    <property type="component" value="Chromosome"/>
</dbReference>
<keyword evidence="4 6" id="KW-1133">Transmembrane helix</keyword>
<evidence type="ECO:0000256" key="3">
    <source>
        <dbReference type="ARBA" id="ARBA00022692"/>
    </source>
</evidence>
<protein>
    <submittedName>
        <fullName evidence="7">Dicarboxylate/amino acid:cation symporter</fullName>
    </submittedName>
</protein>
<feature type="transmembrane region" description="Helical" evidence="6">
    <location>
        <begin position="76"/>
        <end position="98"/>
    </location>
</feature>
<dbReference type="PRINTS" id="PR00173">
    <property type="entry name" value="EDTRNSPORT"/>
</dbReference>
<evidence type="ECO:0000313" key="7">
    <source>
        <dbReference type="EMBL" id="WDH77312.1"/>
    </source>
</evidence>
<dbReference type="SUPFAM" id="SSF118215">
    <property type="entry name" value="Proton glutamate symport protein"/>
    <property type="match status" value="1"/>
</dbReference>
<evidence type="ECO:0000256" key="5">
    <source>
        <dbReference type="ARBA" id="ARBA00023136"/>
    </source>
</evidence>
<reference evidence="7 8" key="1">
    <citation type="submission" date="2023-02" db="EMBL/GenBank/DDBJ databases">
        <title>A bacterium isolated from plastisphere.</title>
        <authorList>
            <person name="Sun Y."/>
        </authorList>
    </citation>
    <scope>NUCLEOTIDE SEQUENCE [LARGE SCALE GENOMIC DNA]</scope>
    <source>
        <strain evidence="8">a-1</strain>
    </source>
</reference>
<evidence type="ECO:0000256" key="2">
    <source>
        <dbReference type="ARBA" id="ARBA00022448"/>
    </source>
</evidence>
<dbReference type="InterPro" id="IPR036458">
    <property type="entry name" value="Na:dicarbo_symporter_sf"/>
</dbReference>
<sequence>MIDLKLRIGLLGRIIIAIAFGILLGSIVPESQNWIVRTFVTFNTVFGQFLGFAIPLIILAFIIPGIGELGKGAGKLVGLTALIAYASTVVAGTLAYFATSNLFPQILSRSTVGAENPEEALLKGFMEFEIPPVFGVMTALILAFVIGIGIAAIESKRSLDLAMDFRDIIELLISKVIIPLLPIHIAGIFMNMTYAGQVAEILSVFSLVFVTIIVLHLTMLMIQYSIAGGLNKENPFKLLKTMMPAYFTAIGTQSSAATIPVTLRQAKLNNTDEGVANFVIPLSATIHLSGSTITLTSVGVALMYLNGMPMSYAIVLPFILALGVTMIAAPGVPGGAVMASLGLFGSILGFDATMQSLVIALYLAQDSFGTATNVTGDGAIAKIVHYFKHNTKLLDNTASKQEDIA</sequence>
<feature type="transmembrane region" description="Helical" evidence="6">
    <location>
        <begin position="133"/>
        <end position="153"/>
    </location>
</feature>
<feature type="transmembrane region" description="Helical" evidence="6">
    <location>
        <begin position="312"/>
        <end position="332"/>
    </location>
</feature>
<keyword evidence="2" id="KW-0813">Transport</keyword>
<dbReference type="Gene3D" id="1.10.3860.10">
    <property type="entry name" value="Sodium:dicarboxylate symporter"/>
    <property type="match status" value="1"/>
</dbReference>